<dbReference type="Proteomes" id="UP000028709">
    <property type="component" value="Unassembled WGS sequence"/>
</dbReference>
<proteinExistence type="predicted"/>
<dbReference type="RefSeq" id="WP_034682509.1">
    <property type="nucleotide sequence ID" value="NZ_CP023049.2"/>
</dbReference>
<accession>A0A086BKQ4</accession>
<comment type="caution">
    <text evidence="1">The sequence shown here is derived from an EMBL/GenBank/DDBJ whole genome shotgun (WGS) entry which is preliminary data.</text>
</comment>
<dbReference type="KEGG" id="cpip:CJF12_19915"/>
<protein>
    <submittedName>
        <fullName evidence="1">Uncharacterized protein</fullName>
    </submittedName>
</protein>
<sequence length="195" mass="21135">MAGVDGFAKNGTVLADAKIGPDGEAGYVRLSEGGKATYEPMYGLTNTITSFIQGDISTWTAEEFPQITYNGGMARTDFDASTHDKKFGNDKTFNLDWGSFVAPSTFPNPGKGGSAYALSWAVDRLADVFNLNKGSDTDTINHTMGVFDYNAGKFKDTTVTLQYSPKVDFSTSNGQKTGKVDSVSLSNLRRYFNKH</sequence>
<reference evidence="1 2" key="1">
    <citation type="submission" date="2014-07" db="EMBL/GenBank/DDBJ databases">
        <title>Genome of Chryseobacterium piperi CTM.</title>
        <authorList>
            <person name="Pipes S.E."/>
            <person name="Stropko S.J."/>
            <person name="Newman J.D."/>
        </authorList>
    </citation>
    <scope>NUCLEOTIDE SEQUENCE [LARGE SCALE GENOMIC DNA]</scope>
    <source>
        <strain evidence="1 2">CTM</strain>
    </source>
</reference>
<evidence type="ECO:0000313" key="2">
    <source>
        <dbReference type="Proteomes" id="UP000028709"/>
    </source>
</evidence>
<dbReference type="OrthoDB" id="1275287at2"/>
<organism evidence="1 2">
    <name type="scientific">Chryseobacterium piperi</name>
    <dbReference type="NCBI Taxonomy" id="558152"/>
    <lineage>
        <taxon>Bacteria</taxon>
        <taxon>Pseudomonadati</taxon>
        <taxon>Bacteroidota</taxon>
        <taxon>Flavobacteriia</taxon>
        <taxon>Flavobacteriales</taxon>
        <taxon>Weeksellaceae</taxon>
        <taxon>Chryseobacterium group</taxon>
        <taxon>Chryseobacterium</taxon>
    </lineage>
</organism>
<keyword evidence="2" id="KW-1185">Reference proteome</keyword>
<name>A0A086BKQ4_9FLAO</name>
<gene>
    <name evidence="1" type="ORF">IQ37_05745</name>
</gene>
<dbReference type="EMBL" id="JPRJ01000006">
    <property type="protein sequence ID" value="KFF29518.1"/>
    <property type="molecule type" value="Genomic_DNA"/>
</dbReference>
<dbReference type="AlphaFoldDB" id="A0A086BKQ4"/>
<evidence type="ECO:0000313" key="1">
    <source>
        <dbReference type="EMBL" id="KFF29518.1"/>
    </source>
</evidence>